<sequence>MERIPFVSVIIPTYNRAHLLLLTLESFLAQDYPRDRYEIIVADNNSSDATRDVAQRYPDSSPVPVRYLFEPRQGVHYARNGAAVQARGEILYFTDDDMVAEPGLLRELVKVFELAPDIGSATGKVIGRFDEPPPRWVRRHLINYLLSLTPEATPEEVVISETDMVYSCHQAVRRDAFFRCGGFNPENTAGVWIGDGETGLGIKLAQSGYRFAYTPHSVIHHLIPASRTTLRYLVQRIGNQGYCDSYTAYRTHRNRGRLVRGMLWRNSAGALKTALVTAGRLILGKESWQFIPARIAYLHKRNLYDLRLLSDPAFRGMVEIDDWLSQR</sequence>
<organism evidence="2 3">
    <name type="scientific">Geomonas oryzisoli</name>
    <dbReference type="NCBI Taxonomy" id="2847992"/>
    <lineage>
        <taxon>Bacteria</taxon>
        <taxon>Pseudomonadati</taxon>
        <taxon>Thermodesulfobacteriota</taxon>
        <taxon>Desulfuromonadia</taxon>
        <taxon>Geobacterales</taxon>
        <taxon>Geobacteraceae</taxon>
        <taxon>Geomonas</taxon>
    </lineage>
</organism>
<feature type="domain" description="Glycosyltransferase 2-like" evidence="1">
    <location>
        <begin position="8"/>
        <end position="177"/>
    </location>
</feature>
<evidence type="ECO:0000259" key="1">
    <source>
        <dbReference type="Pfam" id="PF00535"/>
    </source>
</evidence>
<reference evidence="2 3" key="1">
    <citation type="submission" date="2021-06" db="EMBL/GenBank/DDBJ databases">
        <title>Gemonas diversity in paddy soil.</title>
        <authorList>
            <person name="Liu G."/>
        </authorList>
    </citation>
    <scope>NUCLEOTIDE SEQUENCE [LARGE SCALE GENOMIC DNA]</scope>
    <source>
        <strain evidence="2 3">RG10</strain>
    </source>
</reference>
<name>A0ABX8J9P2_9BACT</name>
<accession>A0ABX8J9P2</accession>
<proteinExistence type="predicted"/>
<dbReference type="RefSeq" id="WP_216801776.1">
    <property type="nucleotide sequence ID" value="NZ_CP076723.1"/>
</dbReference>
<dbReference type="CDD" id="cd00761">
    <property type="entry name" value="Glyco_tranf_GTA_type"/>
    <property type="match status" value="1"/>
</dbReference>
<dbReference type="InterPro" id="IPR001173">
    <property type="entry name" value="Glyco_trans_2-like"/>
</dbReference>
<dbReference type="InterPro" id="IPR050834">
    <property type="entry name" value="Glycosyltransf_2"/>
</dbReference>
<gene>
    <name evidence="2" type="ORF">KP004_07825</name>
</gene>
<dbReference type="Pfam" id="PF00535">
    <property type="entry name" value="Glycos_transf_2"/>
    <property type="match status" value="1"/>
</dbReference>
<keyword evidence="2" id="KW-0808">Transferase</keyword>
<dbReference type="PANTHER" id="PTHR43685">
    <property type="entry name" value="GLYCOSYLTRANSFERASE"/>
    <property type="match status" value="1"/>
</dbReference>
<protein>
    <submittedName>
        <fullName evidence="2">Glycosyltransferase</fullName>
        <ecNumber evidence="2">2.4.-.-</ecNumber>
    </submittedName>
</protein>
<dbReference type="EMBL" id="CP076723">
    <property type="protein sequence ID" value="QWV95075.1"/>
    <property type="molecule type" value="Genomic_DNA"/>
</dbReference>
<keyword evidence="3" id="KW-1185">Reference proteome</keyword>
<evidence type="ECO:0000313" key="2">
    <source>
        <dbReference type="EMBL" id="QWV95075.1"/>
    </source>
</evidence>
<dbReference type="Proteomes" id="UP000683557">
    <property type="component" value="Chromosome"/>
</dbReference>
<dbReference type="EC" id="2.4.-.-" evidence="2"/>
<dbReference type="PANTHER" id="PTHR43685:SF3">
    <property type="entry name" value="SLR2126 PROTEIN"/>
    <property type="match status" value="1"/>
</dbReference>
<evidence type="ECO:0000313" key="3">
    <source>
        <dbReference type="Proteomes" id="UP000683557"/>
    </source>
</evidence>
<keyword evidence="2" id="KW-0328">Glycosyltransferase</keyword>
<dbReference type="GO" id="GO:0016757">
    <property type="term" value="F:glycosyltransferase activity"/>
    <property type="evidence" value="ECO:0007669"/>
    <property type="project" value="UniProtKB-KW"/>
</dbReference>